<comment type="catalytic activity">
    <reaction evidence="1 9">
        <text>(S)-malate + a quinone = a quinol + oxaloacetate</text>
        <dbReference type="Rhea" id="RHEA:46012"/>
        <dbReference type="ChEBI" id="CHEBI:15589"/>
        <dbReference type="ChEBI" id="CHEBI:16452"/>
        <dbReference type="ChEBI" id="CHEBI:24646"/>
        <dbReference type="ChEBI" id="CHEBI:132124"/>
        <dbReference type="EC" id="1.1.5.4"/>
    </reaction>
</comment>
<comment type="pathway">
    <text evidence="3 9">Carbohydrate metabolism; tricarboxylic acid cycle; oxaloacetate from (S)-malate (quinone route): step 1/1.</text>
</comment>
<evidence type="ECO:0000256" key="2">
    <source>
        <dbReference type="ARBA" id="ARBA00001974"/>
    </source>
</evidence>
<dbReference type="GO" id="GO:0047545">
    <property type="term" value="F:(S)-2-hydroxyglutarate dehydrogenase activity"/>
    <property type="evidence" value="ECO:0007669"/>
    <property type="project" value="TreeGrafter"/>
</dbReference>
<keyword evidence="6 9" id="KW-0285">Flavoprotein</keyword>
<dbReference type="GO" id="GO:0006099">
    <property type="term" value="P:tricarboxylic acid cycle"/>
    <property type="evidence" value="ECO:0007669"/>
    <property type="project" value="UniProtKB-UniRule"/>
</dbReference>
<name>A0A1H3VT37_9BACT</name>
<dbReference type="InterPro" id="IPR036188">
    <property type="entry name" value="FAD/NAD-bd_sf"/>
</dbReference>
<evidence type="ECO:0000256" key="6">
    <source>
        <dbReference type="ARBA" id="ARBA00022630"/>
    </source>
</evidence>
<dbReference type="AlphaFoldDB" id="A0A1H3VT37"/>
<dbReference type="NCBIfam" id="NF003606">
    <property type="entry name" value="PRK05257.2-1"/>
    <property type="match status" value="1"/>
</dbReference>
<keyword evidence="7 9" id="KW-0274">FAD</keyword>
<evidence type="ECO:0000256" key="1">
    <source>
        <dbReference type="ARBA" id="ARBA00001139"/>
    </source>
</evidence>
<dbReference type="NCBIfam" id="NF003605">
    <property type="entry name" value="PRK05257.1-4"/>
    <property type="match status" value="1"/>
</dbReference>
<evidence type="ECO:0000256" key="8">
    <source>
        <dbReference type="ARBA" id="ARBA00023002"/>
    </source>
</evidence>
<accession>A0A1H3VT37</accession>
<reference evidence="10 11" key="1">
    <citation type="submission" date="2016-10" db="EMBL/GenBank/DDBJ databases">
        <authorList>
            <person name="de Groot N.N."/>
        </authorList>
    </citation>
    <scope>NUCLEOTIDE SEQUENCE [LARGE SCALE GENOMIC DNA]</scope>
    <source>
        <strain evidence="10 11">Vu-144</strain>
    </source>
</reference>
<comment type="similarity">
    <text evidence="4 9">Belongs to the MQO family.</text>
</comment>
<dbReference type="EC" id="1.1.5.4" evidence="9"/>
<dbReference type="OrthoDB" id="9763983at2"/>
<dbReference type="NCBIfam" id="NF003610">
    <property type="entry name" value="PRK05257.3-1"/>
    <property type="match status" value="1"/>
</dbReference>
<keyword evidence="8 9" id="KW-0560">Oxidoreductase</keyword>
<protein>
    <recommendedName>
        <fullName evidence="9">Probable malate:quinone oxidoreductase</fullName>
        <ecNumber evidence="9">1.1.5.4</ecNumber>
    </recommendedName>
    <alternativeName>
        <fullName evidence="9">MQO</fullName>
    </alternativeName>
    <alternativeName>
        <fullName evidence="9">Malate dehydrogenase [quinone]</fullName>
    </alternativeName>
</protein>
<dbReference type="Proteomes" id="UP000199041">
    <property type="component" value="Unassembled WGS sequence"/>
</dbReference>
<dbReference type="NCBIfam" id="NF009875">
    <property type="entry name" value="PRK13339.1"/>
    <property type="match status" value="1"/>
</dbReference>
<dbReference type="PANTHER" id="PTHR43104">
    <property type="entry name" value="L-2-HYDROXYGLUTARATE DEHYDROGENASE, MITOCHONDRIAL"/>
    <property type="match status" value="1"/>
</dbReference>
<dbReference type="UniPathway" id="UPA00223">
    <property type="reaction ID" value="UER01008"/>
</dbReference>
<dbReference type="GO" id="GO:0008924">
    <property type="term" value="F:L-malate dehydrogenase (quinone) activity"/>
    <property type="evidence" value="ECO:0007669"/>
    <property type="project" value="UniProtKB-UniRule"/>
</dbReference>
<keyword evidence="11" id="KW-1185">Reference proteome</keyword>
<dbReference type="STRING" id="551991.SAMN05192529_101382"/>
<organism evidence="10 11">
    <name type="scientific">Arachidicoccus rhizosphaerae</name>
    <dbReference type="NCBI Taxonomy" id="551991"/>
    <lineage>
        <taxon>Bacteria</taxon>
        <taxon>Pseudomonadati</taxon>
        <taxon>Bacteroidota</taxon>
        <taxon>Chitinophagia</taxon>
        <taxon>Chitinophagales</taxon>
        <taxon>Chitinophagaceae</taxon>
        <taxon>Arachidicoccus</taxon>
    </lineage>
</organism>
<dbReference type="NCBIfam" id="TIGR01320">
    <property type="entry name" value="mal_quin_oxido"/>
    <property type="match status" value="1"/>
</dbReference>
<evidence type="ECO:0000313" key="10">
    <source>
        <dbReference type="EMBL" id="SDZ77248.1"/>
    </source>
</evidence>
<proteinExistence type="inferred from homology"/>
<evidence type="ECO:0000256" key="5">
    <source>
        <dbReference type="ARBA" id="ARBA00022532"/>
    </source>
</evidence>
<dbReference type="EMBL" id="FNQY01000001">
    <property type="protein sequence ID" value="SDZ77248.1"/>
    <property type="molecule type" value="Genomic_DNA"/>
</dbReference>
<dbReference type="InterPro" id="IPR006231">
    <property type="entry name" value="MQO"/>
</dbReference>
<sequence length="498" mass="55286">MNSNSNPDIILIGAGIMSATLGSMLNQLMPSATIEIYERLNQIAQESSDAWNNAGTGHSALCELNYTPELADGTIDATKALRVAEQFELSKQYWAYLSESKLLKDPKDFISPIPHMSFVWGSENVSFLKKRYDKLQTYNLFKGMQFSDNQEQLKKWIPLIMQDRDPSQPVAATKMDIGTDVNFGSLARQMIEYLSHTAGVKLFTGQEVTNLKKQSDGSWQLKIKDLASGEIKKTTAKFVFIGAGGGALPLLEKSKIPEGKGFGGFPASGQWLRCTNPDIIKQHEAKVYGKPAVGAPPMSDPHLDTRMINGERALLFGPFAGFSSKFLKNGSYWDLPLSIKWSNLWPMIKVGLTNFALLKYLIQQIKQSPADRVNALRKFYINADGKDWELEIAGQRVQVIKKDPKKGGILQFGTEVVTSADGSISALLGASPGASTSVPIMLELIQRCFPKEFQSEAWQSKLKKMVPTFGESLEKRPDLCQQMRSWTSEALQLNREIA</sequence>
<evidence type="ECO:0000313" key="11">
    <source>
        <dbReference type="Proteomes" id="UP000199041"/>
    </source>
</evidence>
<evidence type="ECO:0000256" key="3">
    <source>
        <dbReference type="ARBA" id="ARBA00005012"/>
    </source>
</evidence>
<comment type="cofactor">
    <cofactor evidence="2 9">
        <name>FAD</name>
        <dbReference type="ChEBI" id="CHEBI:57692"/>
    </cofactor>
</comment>
<dbReference type="RefSeq" id="WP_091392560.1">
    <property type="nucleotide sequence ID" value="NZ_FNQY01000001.1"/>
</dbReference>
<dbReference type="NCBIfam" id="NF003611">
    <property type="entry name" value="PRK05257.3-2"/>
    <property type="match status" value="1"/>
</dbReference>
<keyword evidence="5 9" id="KW-0816">Tricarboxylic acid cycle</keyword>
<dbReference type="PANTHER" id="PTHR43104:SF2">
    <property type="entry name" value="L-2-HYDROXYGLUTARATE DEHYDROGENASE, MITOCHONDRIAL"/>
    <property type="match status" value="1"/>
</dbReference>
<dbReference type="SUPFAM" id="SSF51905">
    <property type="entry name" value="FAD/NAD(P)-binding domain"/>
    <property type="match status" value="1"/>
</dbReference>
<evidence type="ECO:0000256" key="4">
    <source>
        <dbReference type="ARBA" id="ARBA00006389"/>
    </source>
</evidence>
<dbReference type="HAMAP" id="MF_00212">
    <property type="entry name" value="MQO"/>
    <property type="match status" value="1"/>
</dbReference>
<gene>
    <name evidence="9" type="primary">mqo</name>
    <name evidence="10" type="ORF">SAMN05192529_101382</name>
</gene>
<evidence type="ECO:0000256" key="9">
    <source>
        <dbReference type="HAMAP-Rule" id="MF_00212"/>
    </source>
</evidence>
<dbReference type="Pfam" id="PF06039">
    <property type="entry name" value="Mqo"/>
    <property type="match status" value="1"/>
</dbReference>
<evidence type="ECO:0000256" key="7">
    <source>
        <dbReference type="ARBA" id="ARBA00022827"/>
    </source>
</evidence>
<dbReference type="NCBIfam" id="NF003603">
    <property type="entry name" value="PRK05257.1-1"/>
    <property type="match status" value="1"/>
</dbReference>